<name>A0A1C7M1M2_GRIFR</name>
<evidence type="ECO:0000256" key="1">
    <source>
        <dbReference type="SAM" id="MobiDB-lite"/>
    </source>
</evidence>
<comment type="caution">
    <text evidence="2">The sequence shown here is derived from an EMBL/GenBank/DDBJ whole genome shotgun (WGS) entry which is preliminary data.</text>
</comment>
<organism evidence="2 3">
    <name type="scientific">Grifola frondosa</name>
    <name type="common">Maitake</name>
    <name type="synonym">Polyporus frondosus</name>
    <dbReference type="NCBI Taxonomy" id="5627"/>
    <lineage>
        <taxon>Eukaryota</taxon>
        <taxon>Fungi</taxon>
        <taxon>Dikarya</taxon>
        <taxon>Basidiomycota</taxon>
        <taxon>Agaricomycotina</taxon>
        <taxon>Agaricomycetes</taxon>
        <taxon>Polyporales</taxon>
        <taxon>Grifolaceae</taxon>
        <taxon>Grifola</taxon>
    </lineage>
</organism>
<gene>
    <name evidence="2" type="ORF">A0H81_09264</name>
</gene>
<feature type="compositionally biased region" description="Basic and acidic residues" evidence="1">
    <location>
        <begin position="115"/>
        <end position="127"/>
    </location>
</feature>
<reference evidence="2 3" key="1">
    <citation type="submission" date="2016-03" db="EMBL/GenBank/DDBJ databases">
        <title>Whole genome sequencing of Grifola frondosa 9006-11.</title>
        <authorList>
            <person name="Min B."/>
            <person name="Park H."/>
            <person name="Kim J.-G."/>
            <person name="Cho H."/>
            <person name="Oh Y.-L."/>
            <person name="Kong W.-S."/>
            <person name="Choi I.-G."/>
        </authorList>
    </citation>
    <scope>NUCLEOTIDE SEQUENCE [LARGE SCALE GENOMIC DNA]</scope>
    <source>
        <strain evidence="2 3">9006-11</strain>
    </source>
</reference>
<proteinExistence type="predicted"/>
<feature type="region of interest" description="Disordered" evidence="1">
    <location>
        <begin position="166"/>
        <end position="210"/>
    </location>
</feature>
<feature type="region of interest" description="Disordered" evidence="1">
    <location>
        <begin position="90"/>
        <end position="142"/>
    </location>
</feature>
<protein>
    <submittedName>
        <fullName evidence="2">Uncharacterized protein</fullName>
    </submittedName>
</protein>
<keyword evidence="3" id="KW-1185">Reference proteome</keyword>
<evidence type="ECO:0000313" key="3">
    <source>
        <dbReference type="Proteomes" id="UP000092993"/>
    </source>
</evidence>
<dbReference type="EMBL" id="LUGG01000013">
    <property type="protein sequence ID" value="OBZ70822.1"/>
    <property type="molecule type" value="Genomic_DNA"/>
</dbReference>
<feature type="compositionally biased region" description="Low complexity" evidence="1">
    <location>
        <begin position="170"/>
        <end position="185"/>
    </location>
</feature>
<dbReference type="Proteomes" id="UP000092993">
    <property type="component" value="Unassembled WGS sequence"/>
</dbReference>
<dbReference type="AlphaFoldDB" id="A0A1C7M1M2"/>
<evidence type="ECO:0000313" key="2">
    <source>
        <dbReference type="EMBL" id="OBZ70822.1"/>
    </source>
</evidence>
<feature type="compositionally biased region" description="Low complexity" evidence="1">
    <location>
        <begin position="97"/>
        <end position="106"/>
    </location>
</feature>
<feature type="compositionally biased region" description="Basic and acidic residues" evidence="1">
    <location>
        <begin position="196"/>
        <end position="210"/>
    </location>
</feature>
<accession>A0A1C7M1M2</accession>
<sequence length="210" mass="23074">MPLLDDTDIHPLLSRCPHFVSAHSIPISRPSRPPPHPHLSPYTARFAPAPPSDLAARLTVPDPSLTPLHHPIFSLIQRCNASPRAAHNFRTTPARLSSSHVRAARPASHRRRSHERSAGMRDAESAHARTPSFIGGSRSSADLPRDVFARDETALTTALTFCGRSRRQMRTAATARSTARSSARPPASPEVNDPQESVRRIGRRHDSDRA</sequence>